<feature type="domain" description="DUF4145" evidence="1">
    <location>
        <begin position="118"/>
        <end position="219"/>
    </location>
</feature>
<dbReference type="RefSeq" id="WP_087010421.1">
    <property type="nucleotide sequence ID" value="NZ_FUUY01000001.1"/>
</dbReference>
<dbReference type="Proteomes" id="UP000196240">
    <property type="component" value="Unassembled WGS sequence"/>
</dbReference>
<dbReference type="Pfam" id="PF13643">
    <property type="entry name" value="DUF4145"/>
    <property type="match status" value="1"/>
</dbReference>
<evidence type="ECO:0000313" key="2">
    <source>
        <dbReference type="EMBL" id="SJX20476.1"/>
    </source>
</evidence>
<evidence type="ECO:0000313" key="3">
    <source>
        <dbReference type="Proteomes" id="UP000196240"/>
    </source>
</evidence>
<sequence length="248" mass="28699">MKRFLVYTCNFCGSKNIRFDVLATTLHENIGFNRDTYWEAFSQCSHCKRGCVFIIQKGDNFRSLYAQDYYTFDSNLCINEKTNINDHFRISTILIPPLKEKIACPLHVPENIKDIYDEATKCLSINCFVASGSMFRLCLDLVTKDLLDTWLEENQTSEQLPNKDQRNKLAYRIDFLIGHDKIPKRLKELAHCIRHDGNDSAHDGNTGEDEALDCLDFTEALLTEIYTLPAQINEASRRRLERRTKPSS</sequence>
<reference evidence="2 3" key="1">
    <citation type="submission" date="2017-02" db="EMBL/GenBank/DDBJ databases">
        <authorList>
            <person name="Peterson S.W."/>
        </authorList>
    </citation>
    <scope>NUCLEOTIDE SEQUENCE [LARGE SCALE GENOMIC DNA]</scope>
    <source>
        <strain evidence="2">C6</strain>
    </source>
</reference>
<dbReference type="AlphaFoldDB" id="A0A1R7Q8C6"/>
<name>A0A1R7Q8C6_ACIJO</name>
<accession>A0A1R7Q8C6</accession>
<gene>
    <name evidence="2" type="ORF">ACNJC6_00054</name>
</gene>
<protein>
    <recommendedName>
        <fullName evidence="1">DUF4145 domain-containing protein</fullName>
    </recommendedName>
</protein>
<dbReference type="EMBL" id="FUUY01000001">
    <property type="protein sequence ID" value="SJX20476.1"/>
    <property type="molecule type" value="Genomic_DNA"/>
</dbReference>
<proteinExistence type="predicted"/>
<evidence type="ECO:0000259" key="1">
    <source>
        <dbReference type="Pfam" id="PF13643"/>
    </source>
</evidence>
<organism evidence="2 3">
    <name type="scientific">Acinetobacter johnsonii</name>
    <dbReference type="NCBI Taxonomy" id="40214"/>
    <lineage>
        <taxon>Bacteria</taxon>
        <taxon>Pseudomonadati</taxon>
        <taxon>Pseudomonadota</taxon>
        <taxon>Gammaproteobacteria</taxon>
        <taxon>Moraxellales</taxon>
        <taxon>Moraxellaceae</taxon>
        <taxon>Acinetobacter</taxon>
    </lineage>
</organism>
<dbReference type="InterPro" id="IPR025285">
    <property type="entry name" value="DUF4145"/>
</dbReference>